<dbReference type="SUPFAM" id="SSF52266">
    <property type="entry name" value="SGNH hydrolase"/>
    <property type="match status" value="1"/>
</dbReference>
<dbReference type="Gene3D" id="3.40.50.1110">
    <property type="entry name" value="SGNH hydrolase"/>
    <property type="match status" value="1"/>
</dbReference>
<dbReference type="InterPro" id="IPR013830">
    <property type="entry name" value="SGNH_hydro"/>
</dbReference>
<keyword evidence="3" id="KW-0378">Hydrolase</keyword>
<dbReference type="InterPro" id="IPR036514">
    <property type="entry name" value="SGNH_hydro_sf"/>
</dbReference>
<proteinExistence type="predicted"/>
<dbReference type="RefSeq" id="WP_268042151.1">
    <property type="nucleotide sequence ID" value="NZ_CP104064.1"/>
</dbReference>
<dbReference type="PANTHER" id="PTHR30383:SF29">
    <property type="entry name" value="SGNH HYDROLASE-TYPE ESTERASE DOMAIN-CONTAINING PROTEIN"/>
    <property type="match status" value="1"/>
</dbReference>
<sequence length="247" mass="27045">MKKFVWMTLICCLCMGVGALLGYHSVLSAQSSSNVSGSPEVTVKTKTPVRVMAIGGSAAYGEKDTVGNGGYLGRAMSTLSKKSRVQYDFTNESRIGQGPHYYVNRMTALLRQDKPSLVVISFGLLDDLYAKTRQSKINQDIIQEIMDALKVHAKVVVITPPVTGASYVEFADTEGPAVQSMVNAIRNLHESNVHVVDLFSQTKSYLASHHQTWKTYAADGWHPNPSGYALYASLLANDLQKATWLPK</sequence>
<keyword evidence="4" id="KW-1185">Reference proteome</keyword>
<evidence type="ECO:0000313" key="4">
    <source>
        <dbReference type="Proteomes" id="UP001164803"/>
    </source>
</evidence>
<keyword evidence="1" id="KW-0732">Signal</keyword>
<reference evidence="3" key="1">
    <citation type="submission" date="2022-08" db="EMBL/GenBank/DDBJ databases">
        <title>Alicyclobacillus dauci DSM2870, complete genome.</title>
        <authorList>
            <person name="Wang Q."/>
            <person name="Cai R."/>
            <person name="Wang Z."/>
        </authorList>
    </citation>
    <scope>NUCLEOTIDE SEQUENCE</scope>
    <source>
        <strain evidence="3">DSM 28700</strain>
    </source>
</reference>
<feature type="domain" description="SGNH hydrolase-type esterase" evidence="2">
    <location>
        <begin position="53"/>
        <end position="230"/>
    </location>
</feature>
<name>A0ABY6YYI3_9BACL</name>
<dbReference type="Proteomes" id="UP001164803">
    <property type="component" value="Chromosome"/>
</dbReference>
<dbReference type="CDD" id="cd00229">
    <property type="entry name" value="SGNH_hydrolase"/>
    <property type="match status" value="1"/>
</dbReference>
<dbReference type="Pfam" id="PF13472">
    <property type="entry name" value="Lipase_GDSL_2"/>
    <property type="match status" value="1"/>
</dbReference>
<accession>A0ABY6YYI3</accession>
<dbReference type="EMBL" id="CP104064">
    <property type="protein sequence ID" value="WAH35181.1"/>
    <property type="molecule type" value="Genomic_DNA"/>
</dbReference>
<feature type="signal peptide" evidence="1">
    <location>
        <begin position="1"/>
        <end position="29"/>
    </location>
</feature>
<dbReference type="GO" id="GO:0016787">
    <property type="term" value="F:hydrolase activity"/>
    <property type="evidence" value="ECO:0007669"/>
    <property type="project" value="UniProtKB-KW"/>
</dbReference>
<evidence type="ECO:0000313" key="3">
    <source>
        <dbReference type="EMBL" id="WAH35181.1"/>
    </source>
</evidence>
<dbReference type="PANTHER" id="PTHR30383">
    <property type="entry name" value="THIOESTERASE 1/PROTEASE 1/LYSOPHOSPHOLIPASE L1"/>
    <property type="match status" value="1"/>
</dbReference>
<protein>
    <submittedName>
        <fullName evidence="3">SGNH/GDSL hydrolase family protein</fullName>
    </submittedName>
</protein>
<dbReference type="InterPro" id="IPR051532">
    <property type="entry name" value="Ester_Hydrolysis_Enzymes"/>
</dbReference>
<gene>
    <name evidence="3" type="ORF">NZD86_12740</name>
</gene>
<feature type="chain" id="PRO_5047273317" evidence="1">
    <location>
        <begin position="30"/>
        <end position="247"/>
    </location>
</feature>
<organism evidence="3 4">
    <name type="scientific">Alicyclobacillus dauci</name>
    <dbReference type="NCBI Taxonomy" id="1475485"/>
    <lineage>
        <taxon>Bacteria</taxon>
        <taxon>Bacillati</taxon>
        <taxon>Bacillota</taxon>
        <taxon>Bacilli</taxon>
        <taxon>Bacillales</taxon>
        <taxon>Alicyclobacillaceae</taxon>
        <taxon>Alicyclobacillus</taxon>
    </lineage>
</organism>
<evidence type="ECO:0000259" key="2">
    <source>
        <dbReference type="Pfam" id="PF13472"/>
    </source>
</evidence>
<evidence type="ECO:0000256" key="1">
    <source>
        <dbReference type="SAM" id="SignalP"/>
    </source>
</evidence>